<keyword evidence="1" id="KW-0808">Transferase</keyword>
<accession>A0A6A4R819</accession>
<keyword evidence="2" id="KW-1185">Reference proteome</keyword>
<dbReference type="AlphaFoldDB" id="A0A6A4R819"/>
<dbReference type="SUPFAM" id="SSF56672">
    <property type="entry name" value="DNA/RNA polymerases"/>
    <property type="match status" value="1"/>
</dbReference>
<dbReference type="Gene3D" id="3.10.10.10">
    <property type="entry name" value="HIV Type 1 Reverse Transcriptase, subunit A, domain 1"/>
    <property type="match status" value="1"/>
</dbReference>
<dbReference type="InterPro" id="IPR043502">
    <property type="entry name" value="DNA/RNA_pol_sf"/>
</dbReference>
<dbReference type="InterPro" id="IPR053134">
    <property type="entry name" value="RNA-dir_DNA_polymerase"/>
</dbReference>
<evidence type="ECO:0000313" key="2">
    <source>
        <dbReference type="Proteomes" id="UP000447434"/>
    </source>
</evidence>
<dbReference type="Proteomes" id="UP000447434">
    <property type="component" value="Chromosome 1"/>
</dbReference>
<organism evidence="1 2">
    <name type="scientific">Lupinus albus</name>
    <name type="common">White lupine</name>
    <name type="synonym">Lupinus termis</name>
    <dbReference type="NCBI Taxonomy" id="3870"/>
    <lineage>
        <taxon>Eukaryota</taxon>
        <taxon>Viridiplantae</taxon>
        <taxon>Streptophyta</taxon>
        <taxon>Embryophyta</taxon>
        <taxon>Tracheophyta</taxon>
        <taxon>Spermatophyta</taxon>
        <taxon>Magnoliopsida</taxon>
        <taxon>eudicotyledons</taxon>
        <taxon>Gunneridae</taxon>
        <taxon>Pentapetalae</taxon>
        <taxon>rosids</taxon>
        <taxon>fabids</taxon>
        <taxon>Fabales</taxon>
        <taxon>Fabaceae</taxon>
        <taxon>Papilionoideae</taxon>
        <taxon>50 kb inversion clade</taxon>
        <taxon>genistoids sensu lato</taxon>
        <taxon>core genistoids</taxon>
        <taxon>Genisteae</taxon>
        <taxon>Lupinus</taxon>
    </lineage>
</organism>
<sequence length="113" mass="12828">MQVLLEEGEGLLLQYDTQPDSQSQIPQELEGILQEFQHVFREIDGLPPRRAHDHAIHLKEGAETPHIRPYRCPHYQKAEIEKLVAEMLVAGVIRPNISPYSSPIILVKKKDGG</sequence>
<protein>
    <submittedName>
        <fullName evidence="1">Putative nucleotidyltransferase, Ribonuclease H</fullName>
    </submittedName>
</protein>
<evidence type="ECO:0000313" key="1">
    <source>
        <dbReference type="EMBL" id="KAE9622109.1"/>
    </source>
</evidence>
<dbReference type="PANTHER" id="PTHR24559:SF450">
    <property type="entry name" value="RNA-DIRECTED DNA POLYMERASE HOMOLOG"/>
    <property type="match status" value="1"/>
</dbReference>
<reference evidence="2" key="1">
    <citation type="journal article" date="2020" name="Nat. Commun.">
        <title>Genome sequence of the cluster root forming white lupin.</title>
        <authorList>
            <person name="Hufnagel B."/>
            <person name="Marques A."/>
            <person name="Soriano A."/>
            <person name="Marques L."/>
            <person name="Divol F."/>
            <person name="Doumas P."/>
            <person name="Sallet E."/>
            <person name="Mancinotti D."/>
            <person name="Carrere S."/>
            <person name="Marande W."/>
            <person name="Arribat S."/>
            <person name="Keller J."/>
            <person name="Huneau C."/>
            <person name="Blein T."/>
            <person name="Aime D."/>
            <person name="Laguerre M."/>
            <person name="Taylor J."/>
            <person name="Schubert V."/>
            <person name="Nelson M."/>
            <person name="Geu-Flores F."/>
            <person name="Crespi M."/>
            <person name="Gallardo-Guerrero K."/>
            <person name="Delaux P.-M."/>
            <person name="Salse J."/>
            <person name="Berges H."/>
            <person name="Guyot R."/>
            <person name="Gouzy J."/>
            <person name="Peret B."/>
        </authorList>
    </citation>
    <scope>NUCLEOTIDE SEQUENCE [LARGE SCALE GENOMIC DNA]</scope>
    <source>
        <strain evidence="2">cv. Amiga</strain>
    </source>
</reference>
<dbReference type="PANTHER" id="PTHR24559">
    <property type="entry name" value="TRANSPOSON TY3-I GAG-POL POLYPROTEIN"/>
    <property type="match status" value="1"/>
</dbReference>
<proteinExistence type="predicted"/>
<comment type="caution">
    <text evidence="1">The sequence shown here is derived from an EMBL/GenBank/DDBJ whole genome shotgun (WGS) entry which is preliminary data.</text>
</comment>
<dbReference type="OrthoDB" id="1428943at2759"/>
<gene>
    <name evidence="1" type="ORF">Lalb_Chr01g0021831</name>
</gene>
<dbReference type="GO" id="GO:0016740">
    <property type="term" value="F:transferase activity"/>
    <property type="evidence" value="ECO:0007669"/>
    <property type="project" value="UniProtKB-KW"/>
</dbReference>
<dbReference type="EMBL" id="WOCE01000001">
    <property type="protein sequence ID" value="KAE9622109.1"/>
    <property type="molecule type" value="Genomic_DNA"/>
</dbReference>
<name>A0A6A4R819_LUPAL</name>